<protein>
    <submittedName>
        <fullName evidence="4">Cell envelope-associated transcriptional attenuator lytr-cpsa-psr, subfamily m</fullName>
    </submittedName>
</protein>
<dbReference type="InterPro" id="IPR004474">
    <property type="entry name" value="LytR_CpsA_psr"/>
</dbReference>
<dbReference type="AlphaFoldDB" id="A0A0W8E262"/>
<feature type="transmembrane region" description="Helical" evidence="2">
    <location>
        <begin position="12"/>
        <end position="31"/>
    </location>
</feature>
<keyword evidence="2" id="KW-1133">Transmembrane helix</keyword>
<dbReference type="Pfam" id="PF03816">
    <property type="entry name" value="LytR_cpsA_psr"/>
    <property type="match status" value="1"/>
</dbReference>
<evidence type="ECO:0000259" key="3">
    <source>
        <dbReference type="Pfam" id="PF03816"/>
    </source>
</evidence>
<comment type="caution">
    <text evidence="4">The sequence shown here is derived from an EMBL/GenBank/DDBJ whole genome shotgun (WGS) entry which is preliminary data.</text>
</comment>
<keyword evidence="2" id="KW-0472">Membrane</keyword>
<evidence type="ECO:0000256" key="2">
    <source>
        <dbReference type="SAM" id="Phobius"/>
    </source>
</evidence>
<dbReference type="Gene3D" id="3.40.630.190">
    <property type="entry name" value="LCP protein"/>
    <property type="match status" value="1"/>
</dbReference>
<dbReference type="PANTHER" id="PTHR33392:SF6">
    <property type="entry name" value="POLYISOPRENYL-TEICHOIC ACID--PEPTIDOGLYCAN TEICHOIC ACID TRANSFERASE TAGU"/>
    <property type="match status" value="1"/>
</dbReference>
<feature type="region of interest" description="Disordered" evidence="1">
    <location>
        <begin position="301"/>
        <end position="397"/>
    </location>
</feature>
<evidence type="ECO:0000256" key="1">
    <source>
        <dbReference type="SAM" id="MobiDB-lite"/>
    </source>
</evidence>
<organism evidence="4">
    <name type="scientific">hydrocarbon metagenome</name>
    <dbReference type="NCBI Taxonomy" id="938273"/>
    <lineage>
        <taxon>unclassified sequences</taxon>
        <taxon>metagenomes</taxon>
        <taxon>ecological metagenomes</taxon>
    </lineage>
</organism>
<feature type="compositionally biased region" description="Acidic residues" evidence="1">
    <location>
        <begin position="321"/>
        <end position="378"/>
    </location>
</feature>
<dbReference type="InterPro" id="IPR050922">
    <property type="entry name" value="LytR/CpsA/Psr_CW_biosynth"/>
</dbReference>
<name>A0A0W8E262_9ZZZZ</name>
<proteinExistence type="predicted"/>
<reference evidence="4" key="1">
    <citation type="journal article" date="2015" name="Proc. Natl. Acad. Sci. U.S.A.">
        <title>Networks of energetic and metabolic interactions define dynamics in microbial communities.</title>
        <authorList>
            <person name="Embree M."/>
            <person name="Liu J.K."/>
            <person name="Al-Bassam M.M."/>
            <person name="Zengler K."/>
        </authorList>
    </citation>
    <scope>NUCLEOTIDE SEQUENCE</scope>
</reference>
<dbReference type="EMBL" id="LNQE01001911">
    <property type="protein sequence ID" value="KUG02732.1"/>
    <property type="molecule type" value="Genomic_DNA"/>
</dbReference>
<accession>A0A0W8E262</accession>
<sequence>MQKRKHISKVGLVSVVLVVYLVTFAIGTLIGNQLQNGTMVSTVQGIIPGGRLNILFMGIDARSSEENSRSDTMILASIDKRTKKAVMVWIPRDTRVEVSNGYYDKINSVNYLKGPEEACRVTGELLGINVRYYVVTNFDGFAEIVDILGGVHIDVESNMYHADPDPKLNINLSKGMQLLSGEDALRYVRYRGGPTADIGRTQRQAKFIKALIDEMISTSTITKLPELVPKLLENVHTNIPLKEMGTLANMARNFSGENMITQTLPGYSYTDPVNGASYWHADEEKTPGMIDALFAGDSFEVMSDPPGWKAPSKSQPLQETTEPEESTEIENPEDLIDPTDLDPALDEDNPEGTNDEDGSDADELDEEVPTDETEDDTEDGHTGSEGYEVTQPEGSSI</sequence>
<dbReference type="NCBIfam" id="TIGR00350">
    <property type="entry name" value="lytR_cpsA_psr"/>
    <property type="match status" value="1"/>
</dbReference>
<dbReference type="PANTHER" id="PTHR33392">
    <property type="entry name" value="POLYISOPRENYL-TEICHOIC ACID--PEPTIDOGLYCAN TEICHOIC ACID TRANSFERASE TAGU"/>
    <property type="match status" value="1"/>
</dbReference>
<feature type="domain" description="Cell envelope-related transcriptional attenuator" evidence="3">
    <location>
        <begin position="69"/>
        <end position="216"/>
    </location>
</feature>
<evidence type="ECO:0000313" key="4">
    <source>
        <dbReference type="EMBL" id="KUG02732.1"/>
    </source>
</evidence>
<keyword evidence="2" id="KW-0812">Transmembrane</keyword>
<gene>
    <name evidence="4" type="ORF">ASZ90_019885</name>
</gene>